<organism evidence="11 12">
    <name type="scientific">Mytilus edulis</name>
    <name type="common">Blue mussel</name>
    <dbReference type="NCBI Taxonomy" id="6550"/>
    <lineage>
        <taxon>Eukaryota</taxon>
        <taxon>Metazoa</taxon>
        <taxon>Spiralia</taxon>
        <taxon>Lophotrochozoa</taxon>
        <taxon>Mollusca</taxon>
        <taxon>Bivalvia</taxon>
        <taxon>Autobranchia</taxon>
        <taxon>Pteriomorphia</taxon>
        <taxon>Mytilida</taxon>
        <taxon>Mytiloidea</taxon>
        <taxon>Mytilidae</taxon>
        <taxon>Mytilinae</taxon>
        <taxon>Mytilus</taxon>
    </lineage>
</organism>
<evidence type="ECO:0000256" key="4">
    <source>
        <dbReference type="ARBA" id="ARBA00022568"/>
    </source>
</evidence>
<evidence type="ECO:0000259" key="10">
    <source>
        <dbReference type="Pfam" id="PF01699"/>
    </source>
</evidence>
<dbReference type="PANTHER" id="PTHR11878">
    <property type="entry name" value="SODIUM/CALCIUM EXCHANGER"/>
    <property type="match status" value="1"/>
</dbReference>
<evidence type="ECO:0000256" key="8">
    <source>
        <dbReference type="ARBA" id="ARBA00023136"/>
    </source>
</evidence>
<evidence type="ECO:0000313" key="12">
    <source>
        <dbReference type="Proteomes" id="UP000683360"/>
    </source>
</evidence>
<dbReference type="Proteomes" id="UP000683360">
    <property type="component" value="Unassembled WGS sequence"/>
</dbReference>
<evidence type="ECO:0000256" key="9">
    <source>
        <dbReference type="SAM" id="Phobius"/>
    </source>
</evidence>
<dbReference type="GO" id="GO:0098794">
    <property type="term" value="C:postsynapse"/>
    <property type="evidence" value="ECO:0007669"/>
    <property type="project" value="TreeGrafter"/>
</dbReference>
<dbReference type="GO" id="GO:0042383">
    <property type="term" value="C:sarcolemma"/>
    <property type="evidence" value="ECO:0007669"/>
    <property type="project" value="TreeGrafter"/>
</dbReference>
<dbReference type="GO" id="GO:0030424">
    <property type="term" value="C:axon"/>
    <property type="evidence" value="ECO:0007669"/>
    <property type="project" value="TreeGrafter"/>
</dbReference>
<dbReference type="GO" id="GO:0098703">
    <property type="term" value="P:calcium ion import across plasma membrane"/>
    <property type="evidence" value="ECO:0007669"/>
    <property type="project" value="TreeGrafter"/>
</dbReference>
<evidence type="ECO:0000256" key="5">
    <source>
        <dbReference type="ARBA" id="ARBA00022692"/>
    </source>
</evidence>
<feature type="transmembrane region" description="Helical" evidence="9">
    <location>
        <begin position="127"/>
        <end position="148"/>
    </location>
</feature>
<keyword evidence="6 9" id="KW-1133">Transmembrane helix</keyword>
<dbReference type="AlphaFoldDB" id="A0A8S3QR12"/>
<evidence type="ECO:0000313" key="11">
    <source>
        <dbReference type="EMBL" id="CAG2197113.1"/>
    </source>
</evidence>
<dbReference type="GO" id="GO:0012505">
    <property type="term" value="C:endomembrane system"/>
    <property type="evidence" value="ECO:0007669"/>
    <property type="project" value="UniProtKB-SubCell"/>
</dbReference>
<name>A0A8S3QR12_MYTED</name>
<keyword evidence="2" id="KW-0813">Transport</keyword>
<evidence type="ECO:0000256" key="1">
    <source>
        <dbReference type="ARBA" id="ARBA00004127"/>
    </source>
</evidence>
<evidence type="ECO:0000256" key="3">
    <source>
        <dbReference type="ARBA" id="ARBA00022449"/>
    </source>
</evidence>
<evidence type="ECO:0000256" key="7">
    <source>
        <dbReference type="ARBA" id="ARBA00023065"/>
    </source>
</evidence>
<dbReference type="InterPro" id="IPR044880">
    <property type="entry name" value="NCX_ion-bd_dom_sf"/>
</dbReference>
<dbReference type="InterPro" id="IPR004836">
    <property type="entry name" value="Na_Ca_Ex"/>
</dbReference>
<dbReference type="GO" id="GO:0005432">
    <property type="term" value="F:calcium:sodium antiporter activity"/>
    <property type="evidence" value="ECO:0007669"/>
    <property type="project" value="InterPro"/>
</dbReference>
<dbReference type="PRINTS" id="PR01259">
    <property type="entry name" value="NACAEXCHNGR"/>
</dbReference>
<evidence type="ECO:0000256" key="6">
    <source>
        <dbReference type="ARBA" id="ARBA00022989"/>
    </source>
</evidence>
<dbReference type="OrthoDB" id="418484at2759"/>
<protein>
    <submittedName>
        <fullName evidence="11">SLC8A</fullName>
    </submittedName>
</protein>
<gene>
    <name evidence="11" type="ORF">MEDL_11952</name>
</gene>
<dbReference type="InterPro" id="IPR004837">
    <property type="entry name" value="NaCa_Exmemb"/>
</dbReference>
<keyword evidence="8 9" id="KW-0472">Membrane</keyword>
<keyword evidence="4" id="KW-0106">Calcium</keyword>
<comment type="subcellular location">
    <subcellularLocation>
        <location evidence="1">Endomembrane system</location>
        <topology evidence="1">Multi-pass membrane protein</topology>
    </subcellularLocation>
</comment>
<evidence type="ECO:0000256" key="2">
    <source>
        <dbReference type="ARBA" id="ARBA00022448"/>
    </source>
</evidence>
<reference evidence="11" key="1">
    <citation type="submission" date="2021-03" db="EMBL/GenBank/DDBJ databases">
        <authorList>
            <person name="Bekaert M."/>
        </authorList>
    </citation>
    <scope>NUCLEOTIDE SEQUENCE</scope>
</reference>
<dbReference type="EMBL" id="CAJPWZ010000620">
    <property type="protein sequence ID" value="CAG2197113.1"/>
    <property type="molecule type" value="Genomic_DNA"/>
</dbReference>
<sequence length="433" mass="47949">MSYTSWGKQFQDAMNVNGGDVENATFIDYILHFFTFGWKVIFSLVPPASILGGWPCVIFALIAIGIITAIIADLANIFGCLIGLKPEVTAIVFVTLGTNLPDLFASRAAAVLERSADNAVGNVNGNIAFNIFTSLGISWTFAATYWALQGKNFEEKAGSLVFSVIIYSICAVITLVLLIVRRSTDIFGNAELGGPTAIEDFVIDGDDLFDDLAFEMEENEHFNDDDTHCVKLHSVVDSDEESHNVIEHVVIDKEKSIATGQKEKEKKVGKGSAYGNQVVTVAKCVAGNSYIVTVLSPILKDRYLAEFIKATSVKSLLMEGYKNDKYKNAIALLKSLIKTNNSCSKQYVVRHSDWLEKINRGGLIYPADDFFLLIKEMEIIMRKNINMKKLSFNSLSKSVMTEHISASFVFHYYWDSLCAESGDFTKNCLFLSL</sequence>
<accession>A0A8S3QR12</accession>
<feature type="transmembrane region" description="Helical" evidence="9">
    <location>
        <begin position="57"/>
        <end position="84"/>
    </location>
</feature>
<dbReference type="Gene3D" id="1.20.1420.30">
    <property type="entry name" value="NCX, central ion-binding region"/>
    <property type="match status" value="1"/>
</dbReference>
<proteinExistence type="predicted"/>
<keyword evidence="3" id="KW-0050">Antiport</keyword>
<keyword evidence="12" id="KW-1185">Reference proteome</keyword>
<dbReference type="InterPro" id="IPR051171">
    <property type="entry name" value="CaCA"/>
</dbReference>
<feature type="domain" description="Sodium/calcium exchanger membrane region" evidence="10">
    <location>
        <begin position="55"/>
        <end position="179"/>
    </location>
</feature>
<keyword evidence="5 9" id="KW-0812">Transmembrane</keyword>
<dbReference type="Pfam" id="PF01699">
    <property type="entry name" value="Na_Ca_ex"/>
    <property type="match status" value="1"/>
</dbReference>
<comment type="caution">
    <text evidence="11">The sequence shown here is derived from an EMBL/GenBank/DDBJ whole genome shotgun (WGS) entry which is preliminary data.</text>
</comment>
<dbReference type="PANTHER" id="PTHR11878:SF76">
    <property type="entry name" value="CALX-BETA DOMAIN-CONTAINING PROTEIN"/>
    <property type="match status" value="1"/>
</dbReference>
<feature type="transmembrane region" description="Helical" evidence="9">
    <location>
        <begin position="160"/>
        <end position="180"/>
    </location>
</feature>
<keyword evidence="7" id="KW-0406">Ion transport</keyword>
<keyword evidence="4" id="KW-0109">Calcium transport</keyword>